<name>A0ABU8XML1_9PROT</name>
<proteinExistence type="predicted"/>
<comment type="catalytic activity">
    <reaction evidence="3">
        <text>alpha-L-fucose = beta-L-fucose</text>
        <dbReference type="Rhea" id="RHEA:25580"/>
        <dbReference type="ChEBI" id="CHEBI:42548"/>
        <dbReference type="ChEBI" id="CHEBI:42589"/>
        <dbReference type="EC" id="5.1.3.29"/>
    </reaction>
</comment>
<evidence type="ECO:0000256" key="1">
    <source>
        <dbReference type="ARBA" id="ARBA00000223"/>
    </source>
</evidence>
<dbReference type="PANTHER" id="PTHR31690">
    <property type="entry name" value="FUCOSE MUTAROTASE"/>
    <property type="match status" value="1"/>
</dbReference>
<evidence type="ECO:0000313" key="5">
    <source>
        <dbReference type="Proteomes" id="UP001375743"/>
    </source>
</evidence>
<dbReference type="SUPFAM" id="SSF102546">
    <property type="entry name" value="RbsD-like"/>
    <property type="match status" value="1"/>
</dbReference>
<keyword evidence="5" id="KW-1185">Reference proteome</keyword>
<dbReference type="InterPro" id="IPR050443">
    <property type="entry name" value="RbsD/FucU_mutarotase"/>
</dbReference>
<reference evidence="4 5" key="1">
    <citation type="submission" date="2024-01" db="EMBL/GenBank/DDBJ databases">
        <title>Multi-omics insights into the function and evolution of sodium benzoate biodegradation pathways in Benzoatithermus flavus gen. nov., sp. nov. from hot spring.</title>
        <authorList>
            <person name="Hu C.-J."/>
            <person name="Li W.-J."/>
        </authorList>
    </citation>
    <scope>NUCLEOTIDE SEQUENCE [LARGE SCALE GENOMIC DNA]</scope>
    <source>
        <strain evidence="4 5">SYSU G07066</strain>
    </source>
</reference>
<dbReference type="EMBL" id="JBBLZC010000001">
    <property type="protein sequence ID" value="MEK0081690.1"/>
    <property type="molecule type" value="Genomic_DNA"/>
</dbReference>
<dbReference type="InterPro" id="IPR007721">
    <property type="entry name" value="RbsD_FucU"/>
</dbReference>
<dbReference type="Gene3D" id="3.40.1650.10">
    <property type="entry name" value="RbsD-like domain"/>
    <property type="match status" value="1"/>
</dbReference>
<gene>
    <name evidence="4" type="ORF">U1T56_00880</name>
</gene>
<evidence type="ECO:0000256" key="3">
    <source>
        <dbReference type="ARBA" id="ARBA00036324"/>
    </source>
</evidence>
<keyword evidence="2" id="KW-0413">Isomerase</keyword>
<dbReference type="InterPro" id="IPR023750">
    <property type="entry name" value="RbsD-like_sf"/>
</dbReference>
<accession>A0ABU8XML1</accession>
<evidence type="ECO:0000313" key="4">
    <source>
        <dbReference type="EMBL" id="MEK0081690.1"/>
    </source>
</evidence>
<comment type="catalytic activity">
    <reaction evidence="1">
        <text>beta-D-ribopyranose = beta-D-ribofuranose</text>
        <dbReference type="Rhea" id="RHEA:25432"/>
        <dbReference type="ChEBI" id="CHEBI:27476"/>
        <dbReference type="ChEBI" id="CHEBI:47002"/>
        <dbReference type="EC" id="5.4.99.62"/>
    </reaction>
</comment>
<sequence>MLLGIDPLLSGDALATLRDMGHGDTIAIVDANFPAHYLGPPVIRMDTDLVRAGRAILSVMPLDGYVDAPVLRMEIDGRPKELGEAHEAFAAMVQEVAGAWPMGSIERFRFYEEARGCAAIFATLERRPYANMILVKGVIGPEGQVVRPERPARPARPRGVRP</sequence>
<evidence type="ECO:0000256" key="2">
    <source>
        <dbReference type="ARBA" id="ARBA00023235"/>
    </source>
</evidence>
<dbReference type="Proteomes" id="UP001375743">
    <property type="component" value="Unassembled WGS sequence"/>
</dbReference>
<dbReference type="Pfam" id="PF05025">
    <property type="entry name" value="RbsD_FucU"/>
    <property type="match status" value="1"/>
</dbReference>
<organism evidence="4 5">
    <name type="scientific">Benzoatithermus flavus</name>
    <dbReference type="NCBI Taxonomy" id="3108223"/>
    <lineage>
        <taxon>Bacteria</taxon>
        <taxon>Pseudomonadati</taxon>
        <taxon>Pseudomonadota</taxon>
        <taxon>Alphaproteobacteria</taxon>
        <taxon>Geminicoccales</taxon>
        <taxon>Geminicoccaceae</taxon>
        <taxon>Benzoatithermus</taxon>
    </lineage>
</organism>
<dbReference type="RefSeq" id="WP_418157540.1">
    <property type="nucleotide sequence ID" value="NZ_JBBLZC010000001.1"/>
</dbReference>
<dbReference type="PANTHER" id="PTHR31690:SF4">
    <property type="entry name" value="FUCOSE MUTAROTASE"/>
    <property type="match status" value="1"/>
</dbReference>
<protein>
    <submittedName>
        <fullName evidence="4">RbsD/FucU domain-containing protein</fullName>
    </submittedName>
</protein>
<comment type="caution">
    <text evidence="4">The sequence shown here is derived from an EMBL/GenBank/DDBJ whole genome shotgun (WGS) entry which is preliminary data.</text>
</comment>